<feature type="chain" id="PRO_5046068698" description="Bacterial Ig domain-containing protein" evidence="1">
    <location>
        <begin position="24"/>
        <end position="168"/>
    </location>
</feature>
<protein>
    <recommendedName>
        <fullName evidence="4">Bacterial Ig domain-containing protein</fullName>
    </recommendedName>
</protein>
<gene>
    <name evidence="2" type="ORF">H8909_12260</name>
</gene>
<reference evidence="2 3" key="1">
    <citation type="submission" date="2020-08" db="EMBL/GenBank/DDBJ databases">
        <authorList>
            <person name="Liu C."/>
            <person name="Sun Q."/>
        </authorList>
    </citation>
    <scope>NUCLEOTIDE SEQUENCE [LARGE SCALE GENOMIC DNA]</scope>
    <source>
        <strain evidence="2 3">NSJ-22</strain>
    </source>
</reference>
<proteinExistence type="predicted"/>
<dbReference type="EMBL" id="JACRWG010000084">
    <property type="protein sequence ID" value="MBC6010981.1"/>
    <property type="molecule type" value="Genomic_DNA"/>
</dbReference>
<keyword evidence="3" id="KW-1185">Reference proteome</keyword>
<comment type="caution">
    <text evidence="2">The sequence shown here is derived from an EMBL/GenBank/DDBJ whole genome shotgun (WGS) entry which is preliminary data.</text>
</comment>
<evidence type="ECO:0000256" key="1">
    <source>
        <dbReference type="SAM" id="SignalP"/>
    </source>
</evidence>
<sequence>MKKTILKRSVASTLSFLMAFSSAVPSSVVYAEESGIESEIAKDYVATLSQTQNGTTSFVTDGNKTQDPATHAQGDKVEVAVEPKEGFNAAKIEVKNADGTVVASLEDGKVTANDEGNYTFEMPASNVTIGVSFEAAKKEMAGSETKTEEKKTEEVKEEVKANIFDEFF</sequence>
<dbReference type="RefSeq" id="WP_187013029.1">
    <property type="nucleotide sequence ID" value="NZ_JACRWG010000084.1"/>
</dbReference>
<keyword evidence="1" id="KW-0732">Signal</keyword>
<evidence type="ECO:0000313" key="2">
    <source>
        <dbReference type="EMBL" id="MBC6010981.1"/>
    </source>
</evidence>
<dbReference type="Proteomes" id="UP000603474">
    <property type="component" value="Unassembled WGS sequence"/>
</dbReference>
<evidence type="ECO:0000313" key="3">
    <source>
        <dbReference type="Proteomes" id="UP000603474"/>
    </source>
</evidence>
<name>A0ABR7KE27_9FIRM</name>
<feature type="signal peptide" evidence="1">
    <location>
        <begin position="1"/>
        <end position="23"/>
    </location>
</feature>
<accession>A0ABR7KE27</accession>
<organism evidence="2 3">
    <name type="scientific">Catenibacterium faecis</name>
    <dbReference type="NCBI Taxonomy" id="2764323"/>
    <lineage>
        <taxon>Bacteria</taxon>
        <taxon>Bacillati</taxon>
        <taxon>Bacillota</taxon>
        <taxon>Erysipelotrichia</taxon>
        <taxon>Erysipelotrichales</taxon>
        <taxon>Coprobacillaceae</taxon>
        <taxon>Catenibacterium</taxon>
    </lineage>
</organism>
<evidence type="ECO:0008006" key="4">
    <source>
        <dbReference type="Google" id="ProtNLM"/>
    </source>
</evidence>